<dbReference type="GO" id="GO:0016757">
    <property type="term" value="F:glycosyltransferase activity"/>
    <property type="evidence" value="ECO:0007669"/>
    <property type="project" value="InterPro"/>
</dbReference>
<gene>
    <name evidence="2" type="ORF">DF286_03905</name>
</gene>
<dbReference type="AlphaFoldDB" id="A0A2U2J1A3"/>
<evidence type="ECO:0000313" key="3">
    <source>
        <dbReference type="Proteomes" id="UP000245916"/>
    </source>
</evidence>
<comment type="caution">
    <text evidence="2">The sequence shown here is derived from an EMBL/GenBank/DDBJ whole genome shotgun (WGS) entry which is preliminary data.</text>
</comment>
<dbReference type="Proteomes" id="UP000245916">
    <property type="component" value="Unassembled WGS sequence"/>
</dbReference>
<dbReference type="CDD" id="cd03794">
    <property type="entry name" value="GT4_WbuB-like"/>
    <property type="match status" value="1"/>
</dbReference>
<keyword evidence="3" id="KW-1185">Reference proteome</keyword>
<feature type="domain" description="Glycosyl transferase family 1" evidence="1">
    <location>
        <begin position="211"/>
        <end position="367"/>
    </location>
</feature>
<dbReference type="OrthoDB" id="9783380at2"/>
<accession>A0A2U2J1A3</accession>
<dbReference type="SUPFAM" id="SSF53756">
    <property type="entry name" value="UDP-Glycosyltransferase/glycogen phosphorylase"/>
    <property type="match status" value="1"/>
</dbReference>
<dbReference type="InterPro" id="IPR001296">
    <property type="entry name" value="Glyco_trans_1"/>
</dbReference>
<evidence type="ECO:0000313" key="2">
    <source>
        <dbReference type="EMBL" id="PWG02106.1"/>
    </source>
</evidence>
<dbReference type="PANTHER" id="PTHR12526">
    <property type="entry name" value="GLYCOSYLTRANSFERASE"/>
    <property type="match status" value="1"/>
</dbReference>
<evidence type="ECO:0000259" key="1">
    <source>
        <dbReference type="Pfam" id="PF00534"/>
    </source>
</evidence>
<proteinExistence type="predicted"/>
<dbReference type="Pfam" id="PF00534">
    <property type="entry name" value="Glycos_transf_1"/>
    <property type="match status" value="1"/>
</dbReference>
<organism evidence="2 3">
    <name type="scientific">Allosphingosinicella humi</name>
    <dbReference type="NCBI Taxonomy" id="2068657"/>
    <lineage>
        <taxon>Bacteria</taxon>
        <taxon>Pseudomonadati</taxon>
        <taxon>Pseudomonadota</taxon>
        <taxon>Alphaproteobacteria</taxon>
        <taxon>Sphingomonadales</taxon>
        <taxon>Sphingomonadaceae</taxon>
        <taxon>Allosphingosinicella</taxon>
    </lineage>
</organism>
<sequence>MKILMITFYFPPDLCAGSFRAEALASALRKVAGADLQLEIITSKPNRYSSFQNDTLDFEDHGWLKIRRFAVPNHESGMFDQAISFIHFARRVLAYVGSHQRNMVVATSSRLMTAALGAQVAKRTRSALYLDIRDIFTDTMNDILQSSPLRLTLPVFRWLENRTIQRATGVNLVSAGFLPYFQKLKPGYPFRLYTNGIDDEFIDASFNVRDSYTVPASILYAGNIGEGQGLHNIVPAAATILGDRANIRIIGDGGRKAHLVTELENQNINNVELHSPVARDELKNYYANADILFLHLNDLEAFKKVLPSKLFEYAATGKPILAGVGGYAAEFLRDHVAGVEVFDPCDAHGMVAAFDRLRSGPPHIARTAFAQNFARSSIMQAMAADIIALARNPTR</sequence>
<dbReference type="EMBL" id="QFFF01000001">
    <property type="protein sequence ID" value="PWG02106.1"/>
    <property type="molecule type" value="Genomic_DNA"/>
</dbReference>
<name>A0A2U2J1A3_9SPHN</name>
<keyword evidence="2" id="KW-0808">Transferase</keyword>
<protein>
    <submittedName>
        <fullName evidence="2">Glycosyltransferase WbuB</fullName>
    </submittedName>
</protein>
<dbReference type="Gene3D" id="3.40.50.2000">
    <property type="entry name" value="Glycogen Phosphorylase B"/>
    <property type="match status" value="2"/>
</dbReference>
<reference evidence="2 3" key="1">
    <citation type="submission" date="2018-05" db="EMBL/GenBank/DDBJ databases">
        <title>Genome of Sphingosinicella humi QZX222.</title>
        <authorList>
            <person name="Qiao Z."/>
            <person name="Wang G."/>
        </authorList>
    </citation>
    <scope>NUCLEOTIDE SEQUENCE [LARGE SCALE GENOMIC DNA]</scope>
    <source>
        <strain evidence="2 3">QZX222</strain>
    </source>
</reference>